<comment type="similarity">
    <text evidence="1">Belongs to the UPF0252 family.</text>
</comment>
<reference evidence="3 4" key="1">
    <citation type="journal article" date="2012" name="J. Bacteriol.">
        <title>Genome sequence of the model hyperthermophilic archaeon Thermococcus litoralis NS-C.</title>
        <authorList>
            <person name="Gardner A.F."/>
            <person name="Kumar S."/>
            <person name="Perler F.B."/>
        </authorList>
    </citation>
    <scope>NUCLEOTIDE SEQUENCE [LARGE SCALE GENOMIC DNA]</scope>
    <source>
        <strain evidence="4">ATCC 51850 / DSM 5473 / JCM 8560 / NS-C</strain>
    </source>
</reference>
<protein>
    <recommendedName>
        <fullName evidence="2">Transglutaminase-like domain-containing protein</fullName>
    </recommendedName>
</protein>
<dbReference type="KEGG" id="tlt:OCC_06771"/>
<dbReference type="Pfam" id="PF04473">
    <property type="entry name" value="DUF553"/>
    <property type="match status" value="1"/>
</dbReference>
<dbReference type="EMBL" id="CP006670">
    <property type="protein sequence ID" value="EHR78969.2"/>
    <property type="molecule type" value="Genomic_DNA"/>
</dbReference>
<dbReference type="AlphaFoldDB" id="H3ZM25"/>
<name>H3ZM25_THELN</name>
<dbReference type="InterPro" id="IPR007562">
    <property type="entry name" value="Transglutaminase-like_domain"/>
</dbReference>
<evidence type="ECO:0000256" key="1">
    <source>
        <dbReference type="ARBA" id="ARBA00007458"/>
    </source>
</evidence>
<sequence length="343" mass="38924">MGSKIIAIVLVFLSMISGCISYPRVSPTANNTPTEACEDADYYFLDSAIECTITPEEIEALLPIADELKEGDIREDVWKILEWEESKIEYDFEKAALPPAKITTYPTGKVEISRGSKIQSPSETVNLGRGICTDYTVLTLALLFAMNYTEAYALEINFENSETGHAAALVKINGKFFVLDQKPPVMDLGSYYLHWKKVEGKTISNATLYRVLWGDRAQVEKIGVLYPSDFLGEDYTFTNFDANRLAFGIMERIESEFPDLKKDENLKSGKPIGYSSGKRWLMTFPNFAMYYTPEFHEQFVDYIYSNLKDTPEILADLGDYSYFWVDVKAEGEDLKVELVLARK</sequence>
<dbReference type="PROSITE" id="PS51257">
    <property type="entry name" value="PROKAR_LIPOPROTEIN"/>
    <property type="match status" value="1"/>
</dbReference>
<gene>
    <name evidence="3" type="ORF">OCC_06771</name>
</gene>
<dbReference type="RefSeq" id="WP_020953656.1">
    <property type="nucleotide sequence ID" value="NC_022084.1"/>
</dbReference>
<dbReference type="OrthoDB" id="86147at2157"/>
<feature type="domain" description="Transglutaminase-like" evidence="2">
    <location>
        <begin position="63"/>
        <end position="209"/>
    </location>
</feature>
<dbReference type="PaxDb" id="523849-OCC_06771"/>
<dbReference type="Proteomes" id="UP000015502">
    <property type="component" value="Chromosome"/>
</dbReference>
<keyword evidence="4" id="KW-1185">Reference proteome</keyword>
<organism evidence="3 4">
    <name type="scientific">Thermococcus litoralis (strain ATCC 51850 / DSM 5473 / JCM 8560 / NS-C)</name>
    <dbReference type="NCBI Taxonomy" id="523849"/>
    <lineage>
        <taxon>Archaea</taxon>
        <taxon>Methanobacteriati</taxon>
        <taxon>Methanobacteriota</taxon>
        <taxon>Thermococci</taxon>
        <taxon>Thermococcales</taxon>
        <taxon>Thermococcaceae</taxon>
        <taxon>Thermococcus</taxon>
    </lineage>
</organism>
<dbReference type="Gene3D" id="3.10.620.30">
    <property type="match status" value="1"/>
</dbReference>
<dbReference type="GeneID" id="16549264"/>
<proteinExistence type="inferred from homology"/>
<evidence type="ECO:0000313" key="3">
    <source>
        <dbReference type="EMBL" id="EHR78969.2"/>
    </source>
</evidence>
<evidence type="ECO:0000313" key="4">
    <source>
        <dbReference type="Proteomes" id="UP000015502"/>
    </source>
</evidence>
<dbReference type="HOGENOM" id="CLU_045499_0_0_2"/>
<accession>H3ZM25</accession>
<dbReference type="STRING" id="523849.OCC_06771"/>
<evidence type="ECO:0000259" key="2">
    <source>
        <dbReference type="Pfam" id="PF04473"/>
    </source>
</evidence>